<feature type="binding site" evidence="7 8">
    <location>
        <position position="214"/>
    </location>
    <ligand>
        <name>S-adenosyl-L-methionine</name>
        <dbReference type="ChEBI" id="CHEBI:59789"/>
    </ligand>
</feature>
<reference evidence="10 11" key="1">
    <citation type="submission" date="2019-06" db="EMBL/GenBank/DDBJ databases">
        <title>Whole genome sequence for Cellvibrionaceae sp. R142.</title>
        <authorList>
            <person name="Wang G."/>
        </authorList>
    </citation>
    <scope>NUCLEOTIDE SEQUENCE [LARGE SCALE GENOMIC DNA]</scope>
    <source>
        <strain evidence="10 11">R142</strain>
    </source>
</reference>
<dbReference type="FunFam" id="2.40.50.1070:FF:000001">
    <property type="entry name" value="tRNA/tmRNA (uracil-C(5))-methyltransferase"/>
    <property type="match status" value="1"/>
</dbReference>
<sequence length="364" mass="41556">MAIHAVFPDTYDQQLDAKAARLRRQFAAFEPPALEVFCSQATHYRQRAEFKIWQAQGRAHYAMYKPGEYKQPFIIEDFKVGAPLINDLMPPLLTALNASEILRRRLFQVEFLTTLSGAALVTLIYHKALDEHWTAAAEKLRRQLAIDIIGRSRKQKVVLGKDYVIECLNLGERKYYYQQVEGCFTQPNAGVCEKMLAWACDATQPLDGDLLELYCGNGNFTLPLARQFDRVLATEISKTSVKSALYNLDRNGIDNVAIARMSSEEFAQAMDKVRAFRRLQDIALDGYRFSTVLVDPPRAGLDPHTVDIVKRFDNILYISCNPETLQQNLQSISATHHVQRFALFDQFPYTDHIECGVLLRRRDA</sequence>
<dbReference type="PROSITE" id="PS01231">
    <property type="entry name" value="TRMA_2"/>
    <property type="match status" value="1"/>
</dbReference>
<keyword evidence="1 7" id="KW-0489">Methyltransferase</keyword>
<feature type="active site" evidence="9">
    <location>
        <position position="320"/>
    </location>
</feature>
<evidence type="ECO:0000256" key="6">
    <source>
        <dbReference type="ARBA" id="ARBA00052788"/>
    </source>
</evidence>
<dbReference type="Proteomes" id="UP000319732">
    <property type="component" value="Unassembled WGS sequence"/>
</dbReference>
<evidence type="ECO:0000256" key="4">
    <source>
        <dbReference type="ARBA" id="ARBA00022694"/>
    </source>
</evidence>
<dbReference type="SUPFAM" id="SSF53335">
    <property type="entry name" value="S-adenosyl-L-methionine-dependent methyltransferases"/>
    <property type="match status" value="1"/>
</dbReference>
<dbReference type="PROSITE" id="PS51687">
    <property type="entry name" value="SAM_MT_RNA_M5U"/>
    <property type="match status" value="1"/>
</dbReference>
<dbReference type="InterPro" id="IPR011869">
    <property type="entry name" value="TrmA_MeTrfase"/>
</dbReference>
<evidence type="ECO:0000256" key="8">
    <source>
        <dbReference type="PROSITE-ProRule" id="PRU01024"/>
    </source>
</evidence>
<evidence type="ECO:0000256" key="2">
    <source>
        <dbReference type="ARBA" id="ARBA00022679"/>
    </source>
</evidence>
<evidence type="ECO:0000256" key="7">
    <source>
        <dbReference type="HAMAP-Rule" id="MF_01011"/>
    </source>
</evidence>
<comment type="caution">
    <text evidence="10">The sequence shown here is derived from an EMBL/GenBank/DDBJ whole genome shotgun (WGS) entry which is preliminary data.</text>
</comment>
<keyword evidence="2 7" id="KW-0808">Transferase</keyword>
<evidence type="ECO:0000256" key="5">
    <source>
        <dbReference type="ARBA" id="ARBA00051255"/>
    </source>
</evidence>
<dbReference type="EMBL" id="VHSG01000018">
    <property type="protein sequence ID" value="TQV73453.1"/>
    <property type="molecule type" value="Genomic_DNA"/>
</dbReference>
<dbReference type="GO" id="GO:0000049">
    <property type="term" value="F:tRNA binding"/>
    <property type="evidence" value="ECO:0007669"/>
    <property type="project" value="TreeGrafter"/>
</dbReference>
<dbReference type="AlphaFoldDB" id="A0A545T8A3"/>
<comment type="catalytic activity">
    <reaction evidence="6 7">
        <text>uridine(54) in tRNA + S-adenosyl-L-methionine = 5-methyluridine(54) in tRNA + S-adenosyl-L-homocysteine + H(+)</text>
        <dbReference type="Rhea" id="RHEA:42712"/>
        <dbReference type="Rhea" id="RHEA-COMP:10167"/>
        <dbReference type="Rhea" id="RHEA-COMP:10193"/>
        <dbReference type="ChEBI" id="CHEBI:15378"/>
        <dbReference type="ChEBI" id="CHEBI:57856"/>
        <dbReference type="ChEBI" id="CHEBI:59789"/>
        <dbReference type="ChEBI" id="CHEBI:65315"/>
        <dbReference type="ChEBI" id="CHEBI:74447"/>
        <dbReference type="EC" id="2.1.1.35"/>
    </reaction>
</comment>
<feature type="binding site" evidence="7 8">
    <location>
        <position position="186"/>
    </location>
    <ligand>
        <name>S-adenosyl-L-methionine</name>
        <dbReference type="ChEBI" id="CHEBI:59789"/>
    </ligand>
</feature>
<dbReference type="OrthoDB" id="9804590at2"/>
<dbReference type="EC" id="2.1.1.35" evidence="7"/>
<feature type="active site" description="Nucleophile" evidence="7 8">
    <location>
        <position position="320"/>
    </location>
</feature>
<evidence type="ECO:0000256" key="9">
    <source>
        <dbReference type="PROSITE-ProRule" id="PRU10015"/>
    </source>
</evidence>
<evidence type="ECO:0000313" key="11">
    <source>
        <dbReference type="Proteomes" id="UP000319732"/>
    </source>
</evidence>
<dbReference type="NCBIfam" id="TIGR02143">
    <property type="entry name" value="trmA_only"/>
    <property type="match status" value="1"/>
</dbReference>
<dbReference type="GO" id="GO:0019843">
    <property type="term" value="F:rRNA binding"/>
    <property type="evidence" value="ECO:0007669"/>
    <property type="project" value="TreeGrafter"/>
</dbReference>
<keyword evidence="3 7" id="KW-0949">S-adenosyl-L-methionine</keyword>
<keyword evidence="4 7" id="KW-0819">tRNA processing</keyword>
<name>A0A545T8A3_9GAMM</name>
<feature type="binding site" evidence="7 8">
    <location>
        <position position="295"/>
    </location>
    <ligand>
        <name>S-adenosyl-L-methionine</name>
        <dbReference type="ChEBI" id="CHEBI:59789"/>
    </ligand>
</feature>
<feature type="binding site" evidence="7 8">
    <location>
        <position position="235"/>
    </location>
    <ligand>
        <name>S-adenosyl-L-methionine</name>
        <dbReference type="ChEBI" id="CHEBI:59789"/>
    </ligand>
</feature>
<dbReference type="GO" id="GO:0005829">
    <property type="term" value="C:cytosol"/>
    <property type="evidence" value="ECO:0007669"/>
    <property type="project" value="TreeGrafter"/>
</dbReference>
<protein>
    <recommendedName>
        <fullName evidence="7">tRNA/tmRNA (uracil-C(5))-methyltransferase</fullName>
        <ecNumber evidence="7">2.1.1.35</ecNumber>
    </recommendedName>
    <alternativeName>
        <fullName evidence="7">tRNA (uracil(54)-C(5))-methyltransferase</fullName>
    </alternativeName>
    <alternativeName>
        <fullName evidence="7">tRNA(m5U54)-methyltransferase</fullName>
        <shortName evidence="7">RUMT</shortName>
    </alternativeName>
    <alternativeName>
        <fullName evidence="7">tmRNA (uracil(341)-C(5))-methyltransferase</fullName>
    </alternativeName>
</protein>
<dbReference type="FunFam" id="3.40.50.150:FF:000012">
    <property type="entry name" value="tRNA/tmRNA (uracil-C(5))-methyltransferase"/>
    <property type="match status" value="1"/>
</dbReference>
<dbReference type="InterPro" id="IPR010280">
    <property type="entry name" value="U5_MeTrfase_fam"/>
</dbReference>
<evidence type="ECO:0000313" key="10">
    <source>
        <dbReference type="EMBL" id="TQV73453.1"/>
    </source>
</evidence>
<dbReference type="PANTHER" id="PTHR47790">
    <property type="entry name" value="TRNA/TMRNA (URACIL-C(5))-METHYLTRANSFERASE"/>
    <property type="match status" value="1"/>
</dbReference>
<comment type="similarity">
    <text evidence="7">Belongs to the class I-like SAM-binding methyltransferase superfamily. RNA M5U methyltransferase family. TrmA subfamily.</text>
</comment>
<feature type="active site" description="Proton acceptor" evidence="7">
    <location>
        <position position="354"/>
    </location>
</feature>
<dbReference type="Pfam" id="PF05958">
    <property type="entry name" value="tRNA_U5-meth_tr"/>
    <property type="match status" value="1"/>
</dbReference>
<comment type="catalytic activity">
    <reaction evidence="5 7">
        <text>uridine(341) in tmRNA + S-adenosyl-L-methionine = 5-methyluridine(341) in tmRNA + S-adenosyl-L-homocysteine + H(+)</text>
        <dbReference type="Rhea" id="RHEA:43612"/>
        <dbReference type="Rhea" id="RHEA-COMP:10630"/>
        <dbReference type="Rhea" id="RHEA-COMP:10631"/>
        <dbReference type="ChEBI" id="CHEBI:15378"/>
        <dbReference type="ChEBI" id="CHEBI:57856"/>
        <dbReference type="ChEBI" id="CHEBI:59789"/>
        <dbReference type="ChEBI" id="CHEBI:65315"/>
        <dbReference type="ChEBI" id="CHEBI:74447"/>
    </reaction>
</comment>
<feature type="binding site" evidence="7">
    <location>
        <position position="219"/>
    </location>
    <ligand>
        <name>S-adenosyl-L-methionine</name>
        <dbReference type="ChEBI" id="CHEBI:59789"/>
    </ligand>
</feature>
<gene>
    <name evidence="7 10" type="primary">trmA</name>
    <name evidence="10" type="ORF">FKG94_17275</name>
</gene>
<dbReference type="PROSITE" id="PS01230">
    <property type="entry name" value="TRMA_1"/>
    <property type="match status" value="1"/>
</dbReference>
<evidence type="ECO:0000256" key="1">
    <source>
        <dbReference type="ARBA" id="ARBA00022603"/>
    </source>
</evidence>
<dbReference type="Gene3D" id="2.40.50.1070">
    <property type="match status" value="1"/>
</dbReference>
<dbReference type="InterPro" id="IPR029063">
    <property type="entry name" value="SAM-dependent_MTases_sf"/>
</dbReference>
<dbReference type="GO" id="GO:0030488">
    <property type="term" value="P:tRNA methylation"/>
    <property type="evidence" value="ECO:0007669"/>
    <property type="project" value="UniProtKB-UniRule"/>
</dbReference>
<dbReference type="HAMAP" id="MF_01011">
    <property type="entry name" value="RNA_methyltr_TrmA"/>
    <property type="match status" value="1"/>
</dbReference>
<evidence type="ECO:0000256" key="3">
    <source>
        <dbReference type="ARBA" id="ARBA00022691"/>
    </source>
</evidence>
<dbReference type="Gene3D" id="3.40.50.150">
    <property type="entry name" value="Vaccinia Virus protein VP39"/>
    <property type="match status" value="1"/>
</dbReference>
<accession>A0A545T8A3</accession>
<proteinExistence type="inferred from homology"/>
<keyword evidence="11" id="KW-1185">Reference proteome</keyword>
<dbReference type="RefSeq" id="WP_142905582.1">
    <property type="nucleotide sequence ID" value="NZ_ML660097.1"/>
</dbReference>
<dbReference type="CDD" id="cd02440">
    <property type="entry name" value="AdoMet_MTases"/>
    <property type="match status" value="1"/>
</dbReference>
<dbReference type="InterPro" id="IPR030391">
    <property type="entry name" value="MeTrfase_TrmA_CS"/>
</dbReference>
<organism evidence="10 11">
    <name type="scientific">Exilibacterium tricleocarpae</name>
    <dbReference type="NCBI Taxonomy" id="2591008"/>
    <lineage>
        <taxon>Bacteria</taxon>
        <taxon>Pseudomonadati</taxon>
        <taxon>Pseudomonadota</taxon>
        <taxon>Gammaproteobacteria</taxon>
        <taxon>Cellvibrionales</taxon>
        <taxon>Cellvibrionaceae</taxon>
        <taxon>Exilibacterium</taxon>
    </lineage>
</organism>
<dbReference type="InterPro" id="IPR030390">
    <property type="entry name" value="MeTrfase_TrmA_AS"/>
</dbReference>
<dbReference type="PANTHER" id="PTHR47790:SF2">
    <property type="entry name" value="TRNA_TMRNA (URACIL-C(5))-METHYLTRANSFERASE"/>
    <property type="match status" value="1"/>
</dbReference>
<dbReference type="GO" id="GO:0030697">
    <property type="term" value="F:tRNA (uracil(54)-C5)-methyltransferase activity, S-adenosyl methionine-dependent"/>
    <property type="evidence" value="ECO:0007669"/>
    <property type="project" value="UniProtKB-UniRule"/>
</dbReference>
<comment type="function">
    <text evidence="7">Dual-specificity methyltransferase that catalyzes the formation of 5-methyluridine at position 54 (m5U54) in all tRNAs, and that of position 341 (m5U341) in tmRNA (transfer-mRNA).</text>
</comment>